<dbReference type="InterPro" id="IPR036879">
    <property type="entry name" value="TF_MADSbox_sf"/>
</dbReference>
<dbReference type="OrthoDB" id="1896642at2759"/>
<dbReference type="SUPFAM" id="SSF55455">
    <property type="entry name" value="SRF-like"/>
    <property type="match status" value="1"/>
</dbReference>
<evidence type="ECO:0000313" key="10">
    <source>
        <dbReference type="Proteomes" id="UP001085076"/>
    </source>
</evidence>
<feature type="domain" description="MADS-box" evidence="8">
    <location>
        <begin position="1"/>
        <end position="60"/>
    </location>
</feature>
<feature type="region of interest" description="Disordered" evidence="6">
    <location>
        <begin position="229"/>
        <end position="257"/>
    </location>
</feature>
<accession>A0A9D5HSR2</accession>
<reference evidence="9" key="2">
    <citation type="journal article" date="2022" name="Hortic Res">
        <title>The genome of Dioscorea zingiberensis sheds light on the biosynthesis, origin and evolution of the medicinally important diosgenin saponins.</title>
        <authorList>
            <person name="Li Y."/>
            <person name="Tan C."/>
            <person name="Li Z."/>
            <person name="Guo J."/>
            <person name="Li S."/>
            <person name="Chen X."/>
            <person name="Wang C."/>
            <person name="Dai X."/>
            <person name="Yang H."/>
            <person name="Song W."/>
            <person name="Hou L."/>
            <person name="Xu J."/>
            <person name="Tong Z."/>
            <person name="Xu A."/>
            <person name="Yuan X."/>
            <person name="Wang W."/>
            <person name="Yang Q."/>
            <person name="Chen L."/>
            <person name="Sun Z."/>
            <person name="Wang K."/>
            <person name="Pan B."/>
            <person name="Chen J."/>
            <person name="Bao Y."/>
            <person name="Liu F."/>
            <person name="Qi X."/>
            <person name="Gang D.R."/>
            <person name="Wen J."/>
            <person name="Li J."/>
        </authorList>
    </citation>
    <scope>NUCLEOTIDE SEQUENCE</scope>
    <source>
        <strain evidence="9">Dzin_1.0</strain>
    </source>
</reference>
<comment type="subcellular location">
    <subcellularLocation>
        <location evidence="1">Nucleus</location>
    </subcellularLocation>
</comment>
<name>A0A9D5HSR2_9LILI</name>
<dbReference type="PANTHER" id="PTHR11945">
    <property type="entry name" value="MADS BOX PROTEIN"/>
    <property type="match status" value="1"/>
</dbReference>
<dbReference type="PRINTS" id="PR00404">
    <property type="entry name" value="MADSDOMAIN"/>
</dbReference>
<evidence type="ECO:0000256" key="2">
    <source>
        <dbReference type="ARBA" id="ARBA00023015"/>
    </source>
</evidence>
<evidence type="ECO:0000256" key="3">
    <source>
        <dbReference type="ARBA" id="ARBA00023125"/>
    </source>
</evidence>
<feature type="transmembrane region" description="Helical" evidence="7">
    <location>
        <begin position="32"/>
        <end position="54"/>
    </location>
</feature>
<dbReference type="Proteomes" id="UP001085076">
    <property type="component" value="Miscellaneous, Linkage group lg01"/>
</dbReference>
<keyword evidence="10" id="KW-1185">Reference proteome</keyword>
<keyword evidence="7" id="KW-0472">Membrane</keyword>
<keyword evidence="7" id="KW-1133">Transmembrane helix</keyword>
<dbReference type="SMART" id="SM00432">
    <property type="entry name" value="MADS"/>
    <property type="match status" value="1"/>
</dbReference>
<keyword evidence="2" id="KW-0805">Transcription regulation</keyword>
<feature type="compositionally biased region" description="Acidic residues" evidence="6">
    <location>
        <begin position="84"/>
        <end position="100"/>
    </location>
</feature>
<dbReference type="Gene3D" id="3.40.1810.10">
    <property type="entry name" value="Transcription factor, MADS-box"/>
    <property type="match status" value="1"/>
</dbReference>
<dbReference type="AlphaFoldDB" id="A0A9D5HSR2"/>
<evidence type="ECO:0000256" key="1">
    <source>
        <dbReference type="ARBA" id="ARBA00004123"/>
    </source>
</evidence>
<dbReference type="GO" id="GO:0046983">
    <property type="term" value="F:protein dimerization activity"/>
    <property type="evidence" value="ECO:0007669"/>
    <property type="project" value="InterPro"/>
</dbReference>
<evidence type="ECO:0000256" key="7">
    <source>
        <dbReference type="SAM" id="Phobius"/>
    </source>
</evidence>
<comment type="caution">
    <text evidence="9">The sequence shown here is derived from an EMBL/GenBank/DDBJ whole genome shotgun (WGS) entry which is preliminary data.</text>
</comment>
<sequence>MGRQKIKMEKIEADDRRHICFSKRRKGLFRKAVKLCNLGCEVAILIFSTAGHAFTFGNPSVRHVLSRFLGCNIEAPGQQGLEISEPDEEDDVLDSSEDSGGDERTSAPQTQTPMQLEGAAAAAAEDSAAMPIPLTPNAVLQNGNKIDERNEQETSEEEQRSLATEDIVKVILEKDISKKLSEYCLNTIIHQLLSGDILERILSMAQSAQEEEDKNKSLLASNTIIRSQEDKNKTNNNNTRIINTSKDQSSSEKITGDHQVLESSTEFNWRKAADDLNLDQLIKLEGLIKEHHSNVMKLADKMFEERPALSLCSWNT</sequence>
<feature type="compositionally biased region" description="Low complexity" evidence="6">
    <location>
        <begin position="234"/>
        <end position="244"/>
    </location>
</feature>
<protein>
    <recommendedName>
        <fullName evidence="8">MADS-box domain-containing protein</fullName>
    </recommendedName>
</protein>
<keyword evidence="5" id="KW-0539">Nucleus</keyword>
<dbReference type="PROSITE" id="PS50066">
    <property type="entry name" value="MADS_BOX_2"/>
    <property type="match status" value="1"/>
</dbReference>
<evidence type="ECO:0000256" key="4">
    <source>
        <dbReference type="ARBA" id="ARBA00023163"/>
    </source>
</evidence>
<keyword evidence="4" id="KW-0804">Transcription</keyword>
<organism evidence="9 10">
    <name type="scientific">Dioscorea zingiberensis</name>
    <dbReference type="NCBI Taxonomy" id="325984"/>
    <lineage>
        <taxon>Eukaryota</taxon>
        <taxon>Viridiplantae</taxon>
        <taxon>Streptophyta</taxon>
        <taxon>Embryophyta</taxon>
        <taxon>Tracheophyta</taxon>
        <taxon>Spermatophyta</taxon>
        <taxon>Magnoliopsida</taxon>
        <taxon>Liliopsida</taxon>
        <taxon>Dioscoreales</taxon>
        <taxon>Dioscoreaceae</taxon>
        <taxon>Dioscorea</taxon>
    </lineage>
</organism>
<evidence type="ECO:0000256" key="6">
    <source>
        <dbReference type="SAM" id="MobiDB-lite"/>
    </source>
</evidence>
<reference evidence="9" key="1">
    <citation type="submission" date="2021-03" db="EMBL/GenBank/DDBJ databases">
        <authorList>
            <person name="Li Z."/>
            <person name="Yang C."/>
        </authorList>
    </citation>
    <scope>NUCLEOTIDE SEQUENCE</scope>
    <source>
        <strain evidence="9">Dzin_1.0</strain>
        <tissue evidence="9">Leaf</tissue>
    </source>
</reference>
<dbReference type="Pfam" id="PF00319">
    <property type="entry name" value="SRF-TF"/>
    <property type="match status" value="1"/>
</dbReference>
<evidence type="ECO:0000256" key="5">
    <source>
        <dbReference type="ARBA" id="ARBA00023242"/>
    </source>
</evidence>
<dbReference type="EMBL" id="JAGGNH010000001">
    <property type="protein sequence ID" value="KAJ0987151.1"/>
    <property type="molecule type" value="Genomic_DNA"/>
</dbReference>
<dbReference type="PANTHER" id="PTHR11945:SF776">
    <property type="entry name" value="AGAMOUS-LIKE 50-RELATED"/>
    <property type="match status" value="1"/>
</dbReference>
<dbReference type="GO" id="GO:0000981">
    <property type="term" value="F:DNA-binding transcription factor activity, RNA polymerase II-specific"/>
    <property type="evidence" value="ECO:0007669"/>
    <property type="project" value="TreeGrafter"/>
</dbReference>
<gene>
    <name evidence="9" type="ORF">J5N97_005507</name>
</gene>
<dbReference type="InterPro" id="IPR002100">
    <property type="entry name" value="TF_MADSbox"/>
</dbReference>
<keyword evidence="3" id="KW-0238">DNA-binding</keyword>
<evidence type="ECO:0000259" key="8">
    <source>
        <dbReference type="PROSITE" id="PS50066"/>
    </source>
</evidence>
<proteinExistence type="predicted"/>
<keyword evidence="7" id="KW-0812">Transmembrane</keyword>
<evidence type="ECO:0000313" key="9">
    <source>
        <dbReference type="EMBL" id="KAJ0987151.1"/>
    </source>
</evidence>
<dbReference type="GO" id="GO:0000978">
    <property type="term" value="F:RNA polymerase II cis-regulatory region sequence-specific DNA binding"/>
    <property type="evidence" value="ECO:0007669"/>
    <property type="project" value="TreeGrafter"/>
</dbReference>
<dbReference type="GO" id="GO:0005634">
    <property type="term" value="C:nucleus"/>
    <property type="evidence" value="ECO:0007669"/>
    <property type="project" value="UniProtKB-SubCell"/>
</dbReference>
<feature type="region of interest" description="Disordered" evidence="6">
    <location>
        <begin position="78"/>
        <end position="114"/>
    </location>
</feature>